<dbReference type="Proteomes" id="UP000559653">
    <property type="component" value="Unassembled WGS sequence"/>
</dbReference>
<name>A0AC60VY97_9ARCH</name>
<gene>
    <name evidence="1" type="ORF">H2B03_04225</name>
</gene>
<dbReference type="EMBL" id="JACEMZ010000020">
    <property type="protein sequence ID" value="MBA4452365.1"/>
    <property type="molecule type" value="Genomic_DNA"/>
</dbReference>
<protein>
    <submittedName>
        <fullName evidence="1">PEFG-CTERM sorting domain-containing protein</fullName>
    </submittedName>
</protein>
<sequence>MSSTIPVFAQSDIPFLTVKTDDNHYDEGDTIVISGQVATVIADTPIILQVWFEGNMIDIAQFFPAQDGSYSHTIIAEKPSWKQEGEYLVRVSHGEGNIAETSIEFTPKKEILETKDSFEVQIPNGGTFDVEYSIRGGTVKDMILIPDDYTLEISIDAPDEGSISLKLPRESIDAEKPNGQDEIFIVLLDNIQFPYQETETNNQLRLITINFEEGTSIIEVIGTFVIPEFGSMVMVILLIGIVSVIGITKNKFQIKI</sequence>
<accession>A0AC60VY97</accession>
<evidence type="ECO:0000313" key="1">
    <source>
        <dbReference type="EMBL" id="MBA4452365.1"/>
    </source>
</evidence>
<organism evidence="1 2">
    <name type="scientific">Candidatus Nitrosomaritimum aestuariumsis</name>
    <dbReference type="NCBI Taxonomy" id="3342354"/>
    <lineage>
        <taxon>Archaea</taxon>
        <taxon>Nitrososphaerota</taxon>
        <taxon>Nitrososphaeria</taxon>
        <taxon>Nitrosopumilales</taxon>
        <taxon>Nitrosopumilaceae</taxon>
        <taxon>Candidatus Nitrosomaritimum</taxon>
    </lineage>
</organism>
<reference evidence="1 2" key="1">
    <citation type="journal article" date="2020" name="Appl. Environ. Microbiol.">
        <title>Genomic Characteristics of a Novel Species of Ammonia-Oxidizing Archaea from the Jiulong River Estuary.</title>
        <authorList>
            <person name="Zou D."/>
            <person name="Wan R."/>
            <person name="Han L."/>
            <person name="Xu M.N."/>
            <person name="Liu Y."/>
            <person name="Liu H."/>
            <person name="Kao S.J."/>
            <person name="Li M."/>
        </authorList>
    </citation>
    <scope>NUCLEOTIDE SEQUENCE [LARGE SCALE GENOMIC DNA]</scope>
    <source>
        <strain evidence="1">W1bin1</strain>
    </source>
</reference>
<comment type="caution">
    <text evidence="1">The sequence shown here is derived from an EMBL/GenBank/DDBJ whole genome shotgun (WGS) entry which is preliminary data.</text>
</comment>
<evidence type="ECO:0000313" key="2">
    <source>
        <dbReference type="Proteomes" id="UP000559653"/>
    </source>
</evidence>
<proteinExistence type="predicted"/>